<gene>
    <name evidence="2" type="ORF">BJ212DRAFT_632064</name>
</gene>
<comment type="caution">
    <text evidence="2">The sequence shown here is derived from an EMBL/GenBank/DDBJ whole genome shotgun (WGS) entry which is preliminary data.</text>
</comment>
<keyword evidence="1" id="KW-1133">Transmembrane helix</keyword>
<evidence type="ECO:0000313" key="2">
    <source>
        <dbReference type="EMBL" id="KAG1808973.1"/>
    </source>
</evidence>
<dbReference type="Proteomes" id="UP000807769">
    <property type="component" value="Unassembled WGS sequence"/>
</dbReference>
<sequence length="118" mass="13647">MHTKKLTGGLHVNSLLMRHLPLFWVIYAVCPTYFLRKCMMSPSGPTLAQIEVVDIVITIMAIIITSFRLYVRVRQGRLWIDDVWATLGMTFNFILLVVSCLYLQDFGECFLCMLYASY</sequence>
<keyword evidence="1" id="KW-0812">Transmembrane</keyword>
<keyword evidence="3" id="KW-1185">Reference proteome</keyword>
<organism evidence="2 3">
    <name type="scientific">Suillus subaureus</name>
    <dbReference type="NCBI Taxonomy" id="48587"/>
    <lineage>
        <taxon>Eukaryota</taxon>
        <taxon>Fungi</taxon>
        <taxon>Dikarya</taxon>
        <taxon>Basidiomycota</taxon>
        <taxon>Agaricomycotina</taxon>
        <taxon>Agaricomycetes</taxon>
        <taxon>Agaricomycetidae</taxon>
        <taxon>Boletales</taxon>
        <taxon>Suillineae</taxon>
        <taxon>Suillaceae</taxon>
        <taxon>Suillus</taxon>
    </lineage>
</organism>
<keyword evidence="1" id="KW-0472">Membrane</keyword>
<evidence type="ECO:0000313" key="3">
    <source>
        <dbReference type="Proteomes" id="UP000807769"/>
    </source>
</evidence>
<feature type="transmembrane region" description="Helical" evidence="1">
    <location>
        <begin position="15"/>
        <end position="35"/>
    </location>
</feature>
<name>A0A9P7E272_9AGAM</name>
<dbReference type="OrthoDB" id="2690033at2759"/>
<proteinExistence type="predicted"/>
<dbReference type="GeneID" id="64637721"/>
<feature type="transmembrane region" description="Helical" evidence="1">
    <location>
        <begin position="47"/>
        <end position="71"/>
    </location>
</feature>
<dbReference type="RefSeq" id="XP_041188965.1">
    <property type="nucleotide sequence ID" value="XM_041343705.1"/>
</dbReference>
<accession>A0A9P7E272</accession>
<dbReference type="EMBL" id="JABBWG010000036">
    <property type="protein sequence ID" value="KAG1808973.1"/>
    <property type="molecule type" value="Genomic_DNA"/>
</dbReference>
<reference evidence="2" key="1">
    <citation type="journal article" date="2020" name="New Phytol.">
        <title>Comparative genomics reveals dynamic genome evolution in host specialist ectomycorrhizal fungi.</title>
        <authorList>
            <person name="Lofgren L.A."/>
            <person name="Nguyen N.H."/>
            <person name="Vilgalys R."/>
            <person name="Ruytinx J."/>
            <person name="Liao H.L."/>
            <person name="Branco S."/>
            <person name="Kuo A."/>
            <person name="LaButti K."/>
            <person name="Lipzen A."/>
            <person name="Andreopoulos W."/>
            <person name="Pangilinan J."/>
            <person name="Riley R."/>
            <person name="Hundley H."/>
            <person name="Na H."/>
            <person name="Barry K."/>
            <person name="Grigoriev I.V."/>
            <person name="Stajich J.E."/>
            <person name="Kennedy P.G."/>
        </authorList>
    </citation>
    <scope>NUCLEOTIDE SEQUENCE</scope>
    <source>
        <strain evidence="2">MN1</strain>
    </source>
</reference>
<evidence type="ECO:0000256" key="1">
    <source>
        <dbReference type="SAM" id="Phobius"/>
    </source>
</evidence>
<protein>
    <submittedName>
        <fullName evidence="2">Uncharacterized protein</fullName>
    </submittedName>
</protein>
<dbReference type="AlphaFoldDB" id="A0A9P7E272"/>
<feature type="transmembrane region" description="Helical" evidence="1">
    <location>
        <begin position="83"/>
        <end position="103"/>
    </location>
</feature>